<dbReference type="Gene3D" id="3.20.20.140">
    <property type="entry name" value="Metal-dependent hydrolases"/>
    <property type="match status" value="1"/>
</dbReference>
<accession>A0A8H4W845</accession>
<evidence type="ECO:0000256" key="3">
    <source>
        <dbReference type="ARBA" id="ARBA00022801"/>
    </source>
</evidence>
<dbReference type="AlphaFoldDB" id="A0A8H4W845"/>
<dbReference type="SUPFAM" id="SSF51338">
    <property type="entry name" value="Composite domain of metallo-dependent hydrolases"/>
    <property type="match status" value="2"/>
</dbReference>
<evidence type="ECO:0000313" key="6">
    <source>
        <dbReference type="EMBL" id="KAF4634394.1"/>
    </source>
</evidence>
<dbReference type="Gene3D" id="2.30.40.10">
    <property type="entry name" value="Urease, subunit C, domain 1"/>
    <property type="match status" value="1"/>
</dbReference>
<evidence type="ECO:0000259" key="5">
    <source>
        <dbReference type="Pfam" id="PF01979"/>
    </source>
</evidence>
<dbReference type="OrthoDB" id="194468at2759"/>
<dbReference type="InterPro" id="IPR032466">
    <property type="entry name" value="Metal_Hydrolase"/>
</dbReference>
<protein>
    <recommendedName>
        <fullName evidence="5">Amidohydrolase-related domain-containing protein</fullName>
    </recommendedName>
</protein>
<dbReference type="EMBL" id="JAAMPI010000187">
    <property type="protein sequence ID" value="KAF4634394.1"/>
    <property type="molecule type" value="Genomic_DNA"/>
</dbReference>
<evidence type="ECO:0000256" key="1">
    <source>
        <dbReference type="ARBA" id="ARBA00001947"/>
    </source>
</evidence>
<dbReference type="GO" id="GO:0019239">
    <property type="term" value="F:deaminase activity"/>
    <property type="evidence" value="ECO:0007669"/>
    <property type="project" value="TreeGrafter"/>
</dbReference>
<dbReference type="GO" id="GO:0005829">
    <property type="term" value="C:cytosol"/>
    <property type="evidence" value="ECO:0007669"/>
    <property type="project" value="TreeGrafter"/>
</dbReference>
<organism evidence="6 7">
    <name type="scientific">Cudoniella acicularis</name>
    <dbReference type="NCBI Taxonomy" id="354080"/>
    <lineage>
        <taxon>Eukaryota</taxon>
        <taxon>Fungi</taxon>
        <taxon>Dikarya</taxon>
        <taxon>Ascomycota</taxon>
        <taxon>Pezizomycotina</taxon>
        <taxon>Leotiomycetes</taxon>
        <taxon>Helotiales</taxon>
        <taxon>Tricladiaceae</taxon>
        <taxon>Cudoniella</taxon>
    </lineage>
</organism>
<reference evidence="6 7" key="1">
    <citation type="submission" date="2020-03" db="EMBL/GenBank/DDBJ databases">
        <title>Draft Genome Sequence of Cudoniella acicularis.</title>
        <authorList>
            <person name="Buettner E."/>
            <person name="Kellner H."/>
        </authorList>
    </citation>
    <scope>NUCLEOTIDE SEQUENCE [LARGE SCALE GENOMIC DNA]</scope>
    <source>
        <strain evidence="6 7">DSM 108380</strain>
    </source>
</reference>
<evidence type="ECO:0000313" key="7">
    <source>
        <dbReference type="Proteomes" id="UP000566819"/>
    </source>
</evidence>
<dbReference type="InterPro" id="IPR006680">
    <property type="entry name" value="Amidohydro-rel"/>
</dbReference>
<comment type="caution">
    <text evidence="6">The sequence shown here is derived from an EMBL/GenBank/DDBJ whole genome shotgun (WGS) entry which is preliminary data.</text>
</comment>
<keyword evidence="2" id="KW-0479">Metal-binding</keyword>
<keyword evidence="3" id="KW-0378">Hydrolase</keyword>
<comment type="cofactor">
    <cofactor evidence="1">
        <name>Zn(2+)</name>
        <dbReference type="ChEBI" id="CHEBI:29105"/>
    </cofactor>
</comment>
<dbReference type="GO" id="GO:0046872">
    <property type="term" value="F:metal ion binding"/>
    <property type="evidence" value="ECO:0007669"/>
    <property type="project" value="UniProtKB-KW"/>
</dbReference>
<name>A0A8H4W845_9HELO</name>
<dbReference type="PANTHER" id="PTHR11271">
    <property type="entry name" value="GUANINE DEAMINASE"/>
    <property type="match status" value="1"/>
</dbReference>
<dbReference type="SUPFAM" id="SSF51556">
    <property type="entry name" value="Metallo-dependent hydrolases"/>
    <property type="match status" value="1"/>
</dbReference>
<keyword evidence="4" id="KW-0862">Zinc</keyword>
<proteinExistence type="predicted"/>
<evidence type="ECO:0000256" key="2">
    <source>
        <dbReference type="ARBA" id="ARBA00022723"/>
    </source>
</evidence>
<evidence type="ECO:0000256" key="4">
    <source>
        <dbReference type="ARBA" id="ARBA00022833"/>
    </source>
</evidence>
<dbReference type="InterPro" id="IPR051607">
    <property type="entry name" value="Metallo-dep_hydrolases"/>
</dbReference>
<feature type="domain" description="Amidohydrolase-related" evidence="5">
    <location>
        <begin position="89"/>
        <end position="427"/>
    </location>
</feature>
<sequence length="672" mass="73697">MALSPTTVFSKHWKILLSMACLYMKVAFASSLLLHGGTIIAFDNTTSSLQILRDSSLLIVDDRIQALFNGTPNTTLPPDVQFINVTNKIVSPGFVDTHRHGWQTAFKTIASNTSLPEYLLRFGEYAAAGKLQAEDVYIGQLTGVLEALNAGVTTILDHAHGVWDNSTADAGLQGSIDSGGRVFHAHTIHALQNGYTIEDQIAKLKSFAQLSFANSSVELGLAYDGWSTSPSGEVNQVAEAARTVNLSVITSHFLGGQWSATNSPSLINSYNLLNTSTPFIFSHGSFISAEDAGLLRSTNQYLSTTPESESHYGHGDPNSQLIMDQASLGVDTHFTFSTDIITQARIWNVGALNPMSANQAFLMATRHGGLALRRDDLGVIKEGAKADIVVFNGNTPALLGWVDPVAAVILHSSVGDIEHVIVDGKFVKRDGKLTFDDYEGIQQRFLRSARKLQQIWKDTLYPVMEGAFNNLAQYENPQEADVLRGNGTGYGILEESNETVDKYQLTSQSTNQNEETFGQNDSTVGRQNPVAQLDFTTNGPKALLILLNIAHLSTIVLAWYQSICQYGFQNPKPFNTSTGRISFLFLDRIYKVRESVVKRLLDPLHDLAIKATSNQSTKCSHQGPECDSITQRMICRALESDFIWPVVRPQDVRIYILDLLDILVAIAEPGEH</sequence>
<dbReference type="Proteomes" id="UP000566819">
    <property type="component" value="Unassembled WGS sequence"/>
</dbReference>
<dbReference type="InterPro" id="IPR011059">
    <property type="entry name" value="Metal-dep_hydrolase_composite"/>
</dbReference>
<dbReference type="Pfam" id="PF01979">
    <property type="entry name" value="Amidohydro_1"/>
    <property type="match status" value="1"/>
</dbReference>
<keyword evidence="7" id="KW-1185">Reference proteome</keyword>
<gene>
    <name evidence="6" type="ORF">G7Y89_g3698</name>
</gene>
<dbReference type="PANTHER" id="PTHR11271:SF37">
    <property type="entry name" value="FAMILY PROTEIN, PUTATIVE (AFU_ORTHOLOGUE AFUA_4G00460)-RELATED"/>
    <property type="match status" value="1"/>
</dbReference>